<protein>
    <recommendedName>
        <fullName evidence="6">HSA domain-containing protein</fullName>
    </recommendedName>
</protein>
<reference evidence="8" key="1">
    <citation type="submission" date="2021-01" db="EMBL/GenBank/DDBJ databases">
        <title>Caligus Genome Assembly.</title>
        <authorList>
            <person name="Gallardo-Escarate C."/>
        </authorList>
    </citation>
    <scope>NUCLEOTIDE SEQUENCE [LARGE SCALE GENOMIC DNA]</scope>
</reference>
<proteinExistence type="predicted"/>
<dbReference type="EMBL" id="CP045892">
    <property type="protein sequence ID" value="QQP52026.1"/>
    <property type="molecule type" value="Genomic_DNA"/>
</dbReference>
<keyword evidence="3" id="KW-0378">Hydrolase</keyword>
<name>A0A7T8HL03_CALRO</name>
<dbReference type="GO" id="GO:0003677">
    <property type="term" value="F:DNA binding"/>
    <property type="evidence" value="ECO:0007669"/>
    <property type="project" value="UniProtKB-KW"/>
</dbReference>
<evidence type="ECO:0000256" key="3">
    <source>
        <dbReference type="ARBA" id="ARBA00022806"/>
    </source>
</evidence>
<accession>A0A7T8HL03</accession>
<dbReference type="InterPro" id="IPR050520">
    <property type="entry name" value="INO80/SWR1_helicase"/>
</dbReference>
<dbReference type="PANTHER" id="PTHR45685:SF1">
    <property type="entry name" value="HELICASE SRCAP"/>
    <property type="match status" value="1"/>
</dbReference>
<comment type="subcellular location">
    <subcellularLocation>
        <location evidence="1">Nucleus</location>
    </subcellularLocation>
</comment>
<feature type="region of interest" description="Disordered" evidence="5">
    <location>
        <begin position="47"/>
        <end position="71"/>
    </location>
</feature>
<evidence type="ECO:0000256" key="1">
    <source>
        <dbReference type="ARBA" id="ARBA00004123"/>
    </source>
</evidence>
<organism evidence="7 8">
    <name type="scientific">Caligus rogercresseyi</name>
    <name type="common">Sea louse</name>
    <dbReference type="NCBI Taxonomy" id="217165"/>
    <lineage>
        <taxon>Eukaryota</taxon>
        <taxon>Metazoa</taxon>
        <taxon>Ecdysozoa</taxon>
        <taxon>Arthropoda</taxon>
        <taxon>Crustacea</taxon>
        <taxon>Multicrustacea</taxon>
        <taxon>Hexanauplia</taxon>
        <taxon>Copepoda</taxon>
        <taxon>Siphonostomatoida</taxon>
        <taxon>Caligidae</taxon>
        <taxon>Caligus</taxon>
    </lineage>
</organism>
<keyword evidence="2" id="KW-0547">Nucleotide-binding</keyword>
<keyword evidence="4" id="KW-0067">ATP-binding</keyword>
<dbReference type="GO" id="GO:0000812">
    <property type="term" value="C:Swr1 complex"/>
    <property type="evidence" value="ECO:0007669"/>
    <property type="project" value="TreeGrafter"/>
</dbReference>
<evidence type="ECO:0000256" key="4">
    <source>
        <dbReference type="ARBA" id="ARBA00022840"/>
    </source>
</evidence>
<feature type="non-terminal residue" evidence="7">
    <location>
        <position position="1"/>
    </location>
</feature>
<feature type="compositionally biased region" description="Basic and acidic residues" evidence="5">
    <location>
        <begin position="364"/>
        <end position="377"/>
    </location>
</feature>
<feature type="domain" description="HSA" evidence="6">
    <location>
        <begin position="188"/>
        <end position="261"/>
    </location>
</feature>
<dbReference type="InterPro" id="IPR014012">
    <property type="entry name" value="HSA_dom"/>
</dbReference>
<dbReference type="GO" id="GO:0016887">
    <property type="term" value="F:ATP hydrolysis activity"/>
    <property type="evidence" value="ECO:0007669"/>
    <property type="project" value="TreeGrafter"/>
</dbReference>
<gene>
    <name evidence="7" type="ORF">FKW44_004020</name>
</gene>
<evidence type="ECO:0000313" key="8">
    <source>
        <dbReference type="Proteomes" id="UP000595437"/>
    </source>
</evidence>
<dbReference type="SMART" id="SM00573">
    <property type="entry name" value="HSA"/>
    <property type="match status" value="1"/>
</dbReference>
<keyword evidence="3" id="KW-0347">Helicase</keyword>
<dbReference type="Proteomes" id="UP000595437">
    <property type="component" value="Chromosome 3"/>
</dbReference>
<dbReference type="PROSITE" id="PS51204">
    <property type="entry name" value="HSA"/>
    <property type="match status" value="1"/>
</dbReference>
<dbReference type="AlphaFoldDB" id="A0A7T8HL03"/>
<evidence type="ECO:0000256" key="5">
    <source>
        <dbReference type="SAM" id="MobiDB-lite"/>
    </source>
</evidence>
<keyword evidence="8" id="KW-1185">Reference proteome</keyword>
<dbReference type="PANTHER" id="PTHR45685">
    <property type="entry name" value="HELICASE SRCAP-RELATED"/>
    <property type="match status" value="1"/>
</dbReference>
<dbReference type="GO" id="GO:0005524">
    <property type="term" value="F:ATP binding"/>
    <property type="evidence" value="ECO:0007669"/>
    <property type="project" value="UniProtKB-KW"/>
</dbReference>
<sequence>FRIARITRRKLARSRMSGVLSSSPSPCACPCPSSLLTKKLKLEAPVSGRSEASMSDLDSSAEDDPCRRKRRRKAALREERLSRLSSLIRSYLEHTREIQRLQGNQDDFRDFLRSRCPPSSVLRDSLSSLPSRPPPRVPVYSPHALEPLPSVELGPARARPPRCFSRPLSLCRTETWVLKRGLWSARRLPKVAERPRPRVHWDGLLSEMAWMATDFHQERRWKIAAAKMLAYSAKEYVEQAQGKRARRMEEEERRRRRRASFMAGEVRAFWKRISGLSLLKLNRHERALEQQMLEQQLSYVNHERTLISEPEEEEEDAGTRSTEEEEIAHIQNGLSTSREDTEEHPLASAATSELDDDESTICEQELHEKRLEEEAKRRWGSPQNKELRHLHSDSEMPLFQLLRKAYPGSSPSTWIYTINSYKKKSPLQTQ</sequence>
<feature type="non-terminal residue" evidence="7">
    <location>
        <position position="430"/>
    </location>
</feature>
<evidence type="ECO:0000259" key="6">
    <source>
        <dbReference type="PROSITE" id="PS51204"/>
    </source>
</evidence>
<feature type="region of interest" description="Disordered" evidence="5">
    <location>
        <begin position="305"/>
        <end position="392"/>
    </location>
</feature>
<dbReference type="OrthoDB" id="372624at2759"/>
<dbReference type="GO" id="GO:0006338">
    <property type="term" value="P:chromatin remodeling"/>
    <property type="evidence" value="ECO:0007669"/>
    <property type="project" value="TreeGrafter"/>
</dbReference>
<dbReference type="Pfam" id="PF07529">
    <property type="entry name" value="HSA"/>
    <property type="match status" value="1"/>
</dbReference>
<evidence type="ECO:0000313" key="7">
    <source>
        <dbReference type="EMBL" id="QQP52026.1"/>
    </source>
</evidence>
<dbReference type="GO" id="GO:0042393">
    <property type="term" value="F:histone binding"/>
    <property type="evidence" value="ECO:0007669"/>
    <property type="project" value="TreeGrafter"/>
</dbReference>
<evidence type="ECO:0000256" key="2">
    <source>
        <dbReference type="ARBA" id="ARBA00022741"/>
    </source>
</evidence>
<dbReference type="GO" id="GO:0004386">
    <property type="term" value="F:helicase activity"/>
    <property type="evidence" value="ECO:0007669"/>
    <property type="project" value="UniProtKB-KW"/>
</dbReference>